<dbReference type="GO" id="GO:0016301">
    <property type="term" value="F:kinase activity"/>
    <property type="evidence" value="ECO:0007669"/>
    <property type="project" value="UniProtKB-KW"/>
</dbReference>
<sequence length="147" mass="17567">MTEQRMPIPPFNAESAAKKVQAAEDAWNTRNPEKVAQAYTVDTVWRNRDEHIEGREAVVAFLTRKWEREREYRLRKNLWSFTADRIGVRFQYEWQDGNGQWWRSYGNELWQFDENGYMARREASINDRPIEESELRITPGEGDLPAW</sequence>
<dbReference type="InterPro" id="IPR032710">
    <property type="entry name" value="NTF2-like_dom_sf"/>
</dbReference>
<dbReference type="RefSeq" id="WP_034374416.1">
    <property type="nucleotide sequence ID" value="NZ_KN323183.1"/>
</dbReference>
<comment type="caution">
    <text evidence="1">The sequence shown here is derived from an EMBL/GenBank/DDBJ whole genome shotgun (WGS) entry which is preliminary data.</text>
</comment>
<dbReference type="Pfam" id="PF07080">
    <property type="entry name" value="DUF1348"/>
    <property type="match status" value="1"/>
</dbReference>
<dbReference type="InterPro" id="IPR009783">
    <property type="entry name" value="DUF1348"/>
</dbReference>
<keyword evidence="2" id="KW-1185">Reference proteome</keyword>
<proteinExistence type="predicted"/>
<keyword evidence="1" id="KW-0418">Kinase</keyword>
<dbReference type="Proteomes" id="UP000030182">
    <property type="component" value="Unassembled WGS sequence"/>
</dbReference>
<dbReference type="EMBL" id="JDRS01000011">
    <property type="protein sequence ID" value="KDS92961.1"/>
    <property type="molecule type" value="Genomic_DNA"/>
</dbReference>
<name>A0ABR4SIE9_9MICO</name>
<reference evidence="1 2" key="1">
    <citation type="submission" date="2014-01" db="EMBL/GenBank/DDBJ databases">
        <title>Draft genome sequence of the multidrug-resistant clinical isolate Dermabacter hominis 1368.</title>
        <authorList>
            <person name="Albersmeier A."/>
            <person name="Bomholt C."/>
            <person name="Glaub A."/>
            <person name="Ruckert C."/>
            <person name="Soriano F."/>
            <person name="Fernandez-Natal I."/>
            <person name="Tauch A."/>
        </authorList>
    </citation>
    <scope>NUCLEOTIDE SEQUENCE [LARGE SCALE GENOMIC DNA]</scope>
    <source>
        <strain evidence="1 2">1368</strain>
    </source>
</reference>
<protein>
    <submittedName>
        <fullName evidence="1">Hisitidine kinase</fullName>
    </submittedName>
</protein>
<dbReference type="PANTHER" id="PTHR31757">
    <property type="entry name" value="SLL0781 PROTEIN"/>
    <property type="match status" value="1"/>
</dbReference>
<accession>A0ABR4SIE9</accession>
<gene>
    <name evidence="1" type="ORF">DHOM_08490</name>
</gene>
<evidence type="ECO:0000313" key="1">
    <source>
        <dbReference type="EMBL" id="KDS92961.1"/>
    </source>
</evidence>
<dbReference type="PANTHER" id="PTHR31757:SF0">
    <property type="entry name" value="SLL0781 PROTEIN"/>
    <property type="match status" value="1"/>
</dbReference>
<organism evidence="1 2">
    <name type="scientific">Dermabacter hominis 1368</name>
    <dbReference type="NCBI Taxonomy" id="1450519"/>
    <lineage>
        <taxon>Bacteria</taxon>
        <taxon>Bacillati</taxon>
        <taxon>Actinomycetota</taxon>
        <taxon>Actinomycetes</taxon>
        <taxon>Micrococcales</taxon>
        <taxon>Dermabacteraceae</taxon>
        <taxon>Dermabacter</taxon>
    </lineage>
</organism>
<evidence type="ECO:0000313" key="2">
    <source>
        <dbReference type="Proteomes" id="UP000030182"/>
    </source>
</evidence>
<dbReference type="SUPFAM" id="SSF54427">
    <property type="entry name" value="NTF2-like"/>
    <property type="match status" value="1"/>
</dbReference>
<keyword evidence="1" id="KW-0808">Transferase</keyword>
<dbReference type="Gene3D" id="3.10.450.50">
    <property type="match status" value="1"/>
</dbReference>